<evidence type="ECO:0000313" key="2">
    <source>
        <dbReference type="Proteomes" id="UP000036681"/>
    </source>
</evidence>
<organism evidence="2 3">
    <name type="scientific">Ascaris lumbricoides</name>
    <name type="common">Giant roundworm</name>
    <dbReference type="NCBI Taxonomy" id="6252"/>
    <lineage>
        <taxon>Eukaryota</taxon>
        <taxon>Metazoa</taxon>
        <taxon>Ecdysozoa</taxon>
        <taxon>Nematoda</taxon>
        <taxon>Chromadorea</taxon>
        <taxon>Rhabditida</taxon>
        <taxon>Spirurina</taxon>
        <taxon>Ascaridomorpha</taxon>
        <taxon>Ascaridoidea</taxon>
        <taxon>Ascarididae</taxon>
        <taxon>Ascaris</taxon>
    </lineage>
</organism>
<dbReference type="AlphaFoldDB" id="A0A0M3IKQ6"/>
<protein>
    <submittedName>
        <fullName evidence="3">Cwf21 domain-containing protein</fullName>
    </submittedName>
</protein>
<feature type="region of interest" description="Disordered" evidence="1">
    <location>
        <begin position="21"/>
        <end position="54"/>
    </location>
</feature>
<proteinExistence type="predicted"/>
<evidence type="ECO:0000256" key="1">
    <source>
        <dbReference type="SAM" id="MobiDB-lite"/>
    </source>
</evidence>
<dbReference type="WBParaSite" id="ALUE_0001933301-mRNA-1">
    <property type="protein sequence ID" value="ALUE_0001933301-mRNA-1"/>
    <property type="gene ID" value="ALUE_0001933301"/>
</dbReference>
<feature type="compositionally biased region" description="Basic and acidic residues" evidence="1">
    <location>
        <begin position="43"/>
        <end position="54"/>
    </location>
</feature>
<dbReference type="Proteomes" id="UP000036681">
    <property type="component" value="Unplaced"/>
</dbReference>
<reference evidence="3" key="1">
    <citation type="submission" date="2017-02" db="UniProtKB">
        <authorList>
            <consortium name="WormBaseParasite"/>
        </authorList>
    </citation>
    <scope>IDENTIFICATION</scope>
</reference>
<evidence type="ECO:0000313" key="3">
    <source>
        <dbReference type="WBParaSite" id="ALUE_0001933301-mRNA-1"/>
    </source>
</evidence>
<keyword evidence="2" id="KW-1185">Reference proteome</keyword>
<name>A0A0M3IKQ6_ASCLU</name>
<accession>A0A0M3IKQ6</accession>
<sequence length="91" mass="10348">MNPYPVATVKVRKPSSQWRDADIISTARPRTGAASGRPEEEEGKGRREEEHTALRSVTEECKKLLKKETDKLLQVHVVRHLSLTAESKELR</sequence>